<dbReference type="GO" id="GO:0071555">
    <property type="term" value="P:cell wall organization"/>
    <property type="evidence" value="ECO:0007669"/>
    <property type="project" value="UniProtKB-KW"/>
</dbReference>
<comment type="caution">
    <text evidence="5">The sequence shown here is derived from an EMBL/GenBank/DDBJ whole genome shotgun (WGS) entry which is preliminary data.</text>
</comment>
<name>A0A6I0F2J5_9FIRM</name>
<dbReference type="Gene3D" id="3.40.630.40">
    <property type="entry name" value="Zn-dependent exopeptidases"/>
    <property type="match status" value="1"/>
</dbReference>
<dbReference type="GO" id="GO:0030288">
    <property type="term" value="C:outer membrane-bounded periplasmic space"/>
    <property type="evidence" value="ECO:0007669"/>
    <property type="project" value="TreeGrafter"/>
</dbReference>
<gene>
    <name evidence="5" type="ORF">F9B85_07900</name>
</gene>
<dbReference type="SMART" id="SM00646">
    <property type="entry name" value="Ami_3"/>
    <property type="match status" value="1"/>
</dbReference>
<evidence type="ECO:0000256" key="2">
    <source>
        <dbReference type="ARBA" id="ARBA00023316"/>
    </source>
</evidence>
<keyword evidence="6" id="KW-1185">Reference proteome</keyword>
<organism evidence="5 6">
    <name type="scientific">Heliorestis acidaminivorans</name>
    <dbReference type="NCBI Taxonomy" id="553427"/>
    <lineage>
        <taxon>Bacteria</taxon>
        <taxon>Bacillati</taxon>
        <taxon>Bacillota</taxon>
        <taxon>Clostridia</taxon>
        <taxon>Eubacteriales</taxon>
        <taxon>Heliobacteriaceae</taxon>
        <taxon>Heliorestis</taxon>
    </lineage>
</organism>
<dbReference type="CDD" id="cd02696">
    <property type="entry name" value="MurNAc-LAA"/>
    <property type="match status" value="1"/>
</dbReference>
<dbReference type="PANTHER" id="PTHR30404:SF0">
    <property type="entry name" value="N-ACETYLMURAMOYL-L-ALANINE AMIDASE AMIC"/>
    <property type="match status" value="1"/>
</dbReference>
<evidence type="ECO:0000256" key="3">
    <source>
        <dbReference type="SAM" id="MobiDB-lite"/>
    </source>
</evidence>
<dbReference type="SMART" id="SM00287">
    <property type="entry name" value="SH3b"/>
    <property type="match status" value="2"/>
</dbReference>
<dbReference type="Gene3D" id="2.30.30.40">
    <property type="entry name" value="SH3 Domains"/>
    <property type="match status" value="2"/>
</dbReference>
<dbReference type="EMBL" id="WBXO01000005">
    <property type="protein sequence ID" value="KAB2952578.1"/>
    <property type="molecule type" value="Genomic_DNA"/>
</dbReference>
<evidence type="ECO:0000313" key="6">
    <source>
        <dbReference type="Proteomes" id="UP000468766"/>
    </source>
</evidence>
<dbReference type="GO" id="GO:0009253">
    <property type="term" value="P:peptidoglycan catabolic process"/>
    <property type="evidence" value="ECO:0007669"/>
    <property type="project" value="InterPro"/>
</dbReference>
<reference evidence="5 6" key="1">
    <citation type="submission" date="2019-10" db="EMBL/GenBank/DDBJ databases">
        <title>Whole-genome sequence of the extremophile Heliorestis acidaminivorans DSM 24790.</title>
        <authorList>
            <person name="Kyndt J.A."/>
            <person name="Meyer T.E."/>
        </authorList>
    </citation>
    <scope>NUCLEOTIDE SEQUENCE [LARGE SCALE GENOMIC DNA]</scope>
    <source>
        <strain evidence="5 6">DSM 24790</strain>
    </source>
</reference>
<dbReference type="InterPro" id="IPR003646">
    <property type="entry name" value="SH3-like_bac-type"/>
</dbReference>
<sequence length="479" mass="53292">MREEGNISRAGRYMNEMRKGILSILLGGALLFSPLSLTISEAGQGGAAPGWIHSSWQMLNQQQELPTDVQKPDYGQGRETTSNELTKAIVNGNLVYVRSGPGTNYSIVTSYQAGHVVEVVKSQNQWSQIRLPNGSYGWMAEWLLQFPQEKSKSEDSKDFKVENPTNPTYVDSEDITDKSIKSWLVTTEFTTNIRSGPDDRNYGVVRTVSKGQVFELGQVQNGWYQVLEQGQVVGWIASWLVSVKPITAPEAIVDDRRAVGEVSRGSQIISSERVVINEGTGVAGKTIVIDPGHGNLNPRWGVIDPGAIGQLGTQEKDIALDISLRLEKHLKARGAHVIMTHRGDGEIRVENELYYRAEVANSANADLFISVHNNAHFNRETGGISTFYYASGVQQGERGLRSRVASMIQQELVAELDRRNIGTREANFVVLRETKMPSVLVEILFISNLEEEQMLRQENIRERSALAMAKAIQRHFEQP</sequence>
<accession>A0A6I0F2J5</accession>
<dbReference type="OrthoDB" id="9813450at2"/>
<proteinExistence type="predicted"/>
<evidence type="ECO:0000259" key="4">
    <source>
        <dbReference type="PROSITE" id="PS51781"/>
    </source>
</evidence>
<keyword evidence="2" id="KW-0961">Cell wall biogenesis/degradation</keyword>
<dbReference type="SUPFAM" id="SSF53187">
    <property type="entry name" value="Zn-dependent exopeptidases"/>
    <property type="match status" value="1"/>
</dbReference>
<keyword evidence="1" id="KW-0378">Hydrolase</keyword>
<dbReference type="Pfam" id="PF01520">
    <property type="entry name" value="Amidase_3"/>
    <property type="match status" value="1"/>
</dbReference>
<dbReference type="GO" id="GO:0008745">
    <property type="term" value="F:N-acetylmuramoyl-L-alanine amidase activity"/>
    <property type="evidence" value="ECO:0007669"/>
    <property type="project" value="InterPro"/>
</dbReference>
<dbReference type="Proteomes" id="UP000468766">
    <property type="component" value="Unassembled WGS sequence"/>
</dbReference>
<dbReference type="InterPro" id="IPR050695">
    <property type="entry name" value="N-acetylmuramoyl_amidase_3"/>
</dbReference>
<evidence type="ECO:0000256" key="1">
    <source>
        <dbReference type="ARBA" id="ARBA00022801"/>
    </source>
</evidence>
<dbReference type="PANTHER" id="PTHR30404">
    <property type="entry name" value="N-ACETYLMURAMOYL-L-ALANINE AMIDASE"/>
    <property type="match status" value="1"/>
</dbReference>
<dbReference type="Pfam" id="PF08239">
    <property type="entry name" value="SH3_3"/>
    <property type="match status" value="2"/>
</dbReference>
<feature type="domain" description="SH3b" evidence="4">
    <location>
        <begin position="85"/>
        <end position="147"/>
    </location>
</feature>
<dbReference type="AlphaFoldDB" id="A0A6I0F2J5"/>
<protein>
    <submittedName>
        <fullName evidence="5">SH3 domain-containing protein</fullName>
    </submittedName>
</protein>
<dbReference type="InterPro" id="IPR002508">
    <property type="entry name" value="MurNAc-LAA_cat"/>
</dbReference>
<feature type="region of interest" description="Disordered" evidence="3">
    <location>
        <begin position="153"/>
        <end position="172"/>
    </location>
</feature>
<dbReference type="PROSITE" id="PS51781">
    <property type="entry name" value="SH3B"/>
    <property type="match status" value="1"/>
</dbReference>
<evidence type="ECO:0000313" key="5">
    <source>
        <dbReference type="EMBL" id="KAB2952578.1"/>
    </source>
</evidence>